<dbReference type="Ensembl" id="ENSPLAT00000017970.1">
    <property type="protein sequence ID" value="ENSPLAP00000010783.1"/>
    <property type="gene ID" value="ENSPLAG00000013779.1"/>
</dbReference>
<name>A0A3B3UCY0_9TELE</name>
<organism evidence="1 2">
    <name type="scientific">Poecilia latipinna</name>
    <name type="common">sailfin molly</name>
    <dbReference type="NCBI Taxonomy" id="48699"/>
    <lineage>
        <taxon>Eukaryota</taxon>
        <taxon>Metazoa</taxon>
        <taxon>Chordata</taxon>
        <taxon>Craniata</taxon>
        <taxon>Vertebrata</taxon>
        <taxon>Euteleostomi</taxon>
        <taxon>Actinopterygii</taxon>
        <taxon>Neopterygii</taxon>
        <taxon>Teleostei</taxon>
        <taxon>Neoteleostei</taxon>
        <taxon>Acanthomorphata</taxon>
        <taxon>Ovalentaria</taxon>
        <taxon>Atherinomorphae</taxon>
        <taxon>Cyprinodontiformes</taxon>
        <taxon>Poeciliidae</taxon>
        <taxon>Poeciliinae</taxon>
        <taxon>Poecilia</taxon>
    </lineage>
</organism>
<dbReference type="AlphaFoldDB" id="A0A3B3UCY0"/>
<evidence type="ECO:0000313" key="1">
    <source>
        <dbReference type="Ensembl" id="ENSPLAP00000010783.1"/>
    </source>
</evidence>
<accession>A0A3B3UCY0</accession>
<dbReference type="STRING" id="48699.ENSPLAP00000010783"/>
<sequence>MEELRGQLADPFVPMDTTDLSFSDPAGSALGLALFDPNLDGMEWLDGPSTPGPAGFPAEFLEPHDMQLHFD</sequence>
<reference evidence="1" key="1">
    <citation type="submission" date="2025-08" db="UniProtKB">
        <authorList>
            <consortium name="Ensembl"/>
        </authorList>
    </citation>
    <scope>IDENTIFICATION</scope>
</reference>
<protein>
    <submittedName>
        <fullName evidence="1">Uncharacterized protein</fullName>
    </submittedName>
</protein>
<reference evidence="1" key="2">
    <citation type="submission" date="2025-09" db="UniProtKB">
        <authorList>
            <consortium name="Ensembl"/>
        </authorList>
    </citation>
    <scope>IDENTIFICATION</scope>
</reference>
<dbReference type="GeneTree" id="ENSGT00940000178019"/>
<keyword evidence="2" id="KW-1185">Reference proteome</keyword>
<evidence type="ECO:0000313" key="2">
    <source>
        <dbReference type="Proteomes" id="UP000261500"/>
    </source>
</evidence>
<proteinExistence type="predicted"/>
<dbReference type="Proteomes" id="UP000261500">
    <property type="component" value="Unplaced"/>
</dbReference>